<protein>
    <submittedName>
        <fullName evidence="2">DNA primase</fullName>
    </submittedName>
</protein>
<name>A0A6J7WLL5_9CAUD</name>
<dbReference type="Pfam" id="PF13155">
    <property type="entry name" value="Toprim_2"/>
    <property type="match status" value="1"/>
</dbReference>
<gene>
    <name evidence="2" type="ORF">UFOVP181_421</name>
    <name evidence="1" type="ORF">UFOVP57_218</name>
</gene>
<dbReference type="EMBL" id="LR796187">
    <property type="protein sequence ID" value="CAB4125789.1"/>
    <property type="molecule type" value="Genomic_DNA"/>
</dbReference>
<evidence type="ECO:0000313" key="2">
    <source>
        <dbReference type="EMBL" id="CAB5209323.1"/>
    </source>
</evidence>
<dbReference type="InterPro" id="IPR034154">
    <property type="entry name" value="TOPRIM_DnaG/twinkle"/>
</dbReference>
<sequence length="334" mass="37803">MSLITDTILNHLPSKRKHTPSGWISFNAVCCDDKRQRGGLIFNNGDAVSYHCFNCGFKCSWQPGRPISQKMSKFMRDLNMSDDTISQLRLEALRLNETSTASITSVVPTFDERALPMGAKSFEDWNMWLAVGDGVEGCPEGLEKVIHYLVDRQIGLSDYPFYYTNKVGFNNRLIIPFYFDNKIVGYTARAVNDAKPKYISEQQPGYVFNLDRQHNDRAFAIVCEGPFDAISIDGCALLGAEIKDSQNWLLKQLNKEIVLVPDRDEAGKLTLEQALEYGWSVSMPDWPEGVKDVNDAVVKLGKLATLWLIVSAKESNKLKIQLRAKKWFKETEDV</sequence>
<dbReference type="EMBL" id="LR798231">
    <property type="protein sequence ID" value="CAB5209323.1"/>
    <property type="molecule type" value="Genomic_DNA"/>
</dbReference>
<accession>A0A6J7WLL5</accession>
<reference evidence="2" key="1">
    <citation type="submission" date="2020-05" db="EMBL/GenBank/DDBJ databases">
        <authorList>
            <person name="Chiriac C."/>
            <person name="Salcher M."/>
            <person name="Ghai R."/>
            <person name="Kavagutti S V."/>
        </authorList>
    </citation>
    <scope>NUCLEOTIDE SEQUENCE</scope>
</reference>
<proteinExistence type="predicted"/>
<dbReference type="Gene3D" id="3.40.1360.10">
    <property type="match status" value="1"/>
</dbReference>
<dbReference type="CDD" id="cd01029">
    <property type="entry name" value="TOPRIM_primases"/>
    <property type="match status" value="1"/>
</dbReference>
<dbReference type="SUPFAM" id="SSF56731">
    <property type="entry name" value="DNA primase core"/>
    <property type="match status" value="1"/>
</dbReference>
<evidence type="ECO:0000313" key="1">
    <source>
        <dbReference type="EMBL" id="CAB4125789.1"/>
    </source>
</evidence>
<organism evidence="2">
    <name type="scientific">uncultured Caudovirales phage</name>
    <dbReference type="NCBI Taxonomy" id="2100421"/>
    <lineage>
        <taxon>Viruses</taxon>
        <taxon>Duplodnaviria</taxon>
        <taxon>Heunggongvirae</taxon>
        <taxon>Uroviricota</taxon>
        <taxon>Caudoviricetes</taxon>
        <taxon>Peduoviridae</taxon>
        <taxon>Maltschvirus</taxon>
        <taxon>Maltschvirus maltsch</taxon>
    </lineage>
</organism>